<dbReference type="KEGG" id="rhg:EXZ61_08440"/>
<dbReference type="EMBL" id="CP036282">
    <property type="protein sequence ID" value="QDL54189.1"/>
    <property type="molecule type" value="Genomic_DNA"/>
</dbReference>
<protein>
    <submittedName>
        <fullName evidence="2">Acyl-CoA desaturase</fullName>
    </submittedName>
</protein>
<dbReference type="GO" id="GO:0006629">
    <property type="term" value="P:lipid metabolic process"/>
    <property type="evidence" value="ECO:0007669"/>
    <property type="project" value="InterPro"/>
</dbReference>
<proteinExistence type="predicted"/>
<dbReference type="InterPro" id="IPR012171">
    <property type="entry name" value="Fatty_acid_desaturase"/>
</dbReference>
<accession>A0A515ENE8</accession>
<gene>
    <name evidence="2" type="ORF">EXZ61_08440</name>
</gene>
<reference evidence="3" key="1">
    <citation type="submission" date="2019-02" db="EMBL/GenBank/DDBJ databases">
        <title>Complete genome sequence of Rhodoferax sp. Gr-4.</title>
        <authorList>
            <person name="Jin L."/>
        </authorList>
    </citation>
    <scope>NUCLEOTIDE SEQUENCE [LARGE SCALE GENOMIC DNA]</scope>
    <source>
        <strain evidence="3">Gr-4</strain>
    </source>
</reference>
<dbReference type="InterPro" id="IPR005804">
    <property type="entry name" value="FA_desaturase_dom"/>
</dbReference>
<organism evidence="2 3">
    <name type="scientific">Rhodoferax aquaticus</name>
    <dbReference type="NCBI Taxonomy" id="2527691"/>
    <lineage>
        <taxon>Bacteria</taxon>
        <taxon>Pseudomonadati</taxon>
        <taxon>Pseudomonadota</taxon>
        <taxon>Betaproteobacteria</taxon>
        <taxon>Burkholderiales</taxon>
        <taxon>Comamonadaceae</taxon>
        <taxon>Rhodoferax</taxon>
    </lineage>
</organism>
<evidence type="ECO:0000313" key="2">
    <source>
        <dbReference type="EMBL" id="QDL54189.1"/>
    </source>
</evidence>
<keyword evidence="3" id="KW-1185">Reference proteome</keyword>
<dbReference type="AlphaFoldDB" id="A0A515ENE8"/>
<dbReference type="Proteomes" id="UP000317365">
    <property type="component" value="Chromosome"/>
</dbReference>
<dbReference type="GO" id="GO:0016020">
    <property type="term" value="C:membrane"/>
    <property type="evidence" value="ECO:0007669"/>
    <property type="project" value="TreeGrafter"/>
</dbReference>
<dbReference type="Pfam" id="PF00487">
    <property type="entry name" value="FA_desaturase"/>
    <property type="match status" value="1"/>
</dbReference>
<dbReference type="GO" id="GO:0016717">
    <property type="term" value="F:oxidoreductase activity, acting on paired donors, with oxidation of a pair of donors resulting in the reduction of molecular oxygen to two molecules of water"/>
    <property type="evidence" value="ECO:0007669"/>
    <property type="project" value="TreeGrafter"/>
</dbReference>
<name>A0A515ENE8_9BURK</name>
<dbReference type="CDD" id="cd03506">
    <property type="entry name" value="Delta6-FADS-like"/>
    <property type="match status" value="1"/>
</dbReference>
<dbReference type="PANTHER" id="PTHR19353">
    <property type="entry name" value="FATTY ACID DESATURASE 2"/>
    <property type="match status" value="1"/>
</dbReference>
<evidence type="ECO:0000313" key="3">
    <source>
        <dbReference type="Proteomes" id="UP000317365"/>
    </source>
</evidence>
<dbReference type="PANTHER" id="PTHR19353:SF84">
    <property type="entry name" value="ACYL-COA DELTA-9-DESATURASE, DESB"/>
    <property type="match status" value="1"/>
</dbReference>
<reference evidence="3" key="2">
    <citation type="journal article" date="2020" name="Int. J. Syst. Evol. Microbiol.">
        <title>Genomic insights into a novel species Rhodoferax aquaticus sp. nov., isolated from freshwater.</title>
        <authorList>
            <person name="Li T."/>
            <person name="Zhuo Y."/>
            <person name="Jin C.Z."/>
            <person name="Wu X."/>
            <person name="Ko S.R."/>
            <person name="Jin F.J."/>
            <person name="Ahn C.Y."/>
            <person name="Oh H.M."/>
            <person name="Lee H.G."/>
            <person name="Jin L."/>
        </authorList>
    </citation>
    <scope>NUCLEOTIDE SEQUENCE [LARGE SCALE GENOMIC DNA]</scope>
    <source>
        <strain evidence="3">Gr-4</strain>
    </source>
</reference>
<evidence type="ECO:0000259" key="1">
    <source>
        <dbReference type="Pfam" id="PF00487"/>
    </source>
</evidence>
<feature type="domain" description="Fatty acid desaturase" evidence="1">
    <location>
        <begin position="102"/>
        <end position="368"/>
    </location>
</feature>
<sequence>MKRFACASRWRALTSRSCCKHPRLSPAPIQHTKEAPMSFAKPTHLSRDQIDTLGHELDAIRASVMNTLGQADVDHMRRMIAICRASEVGGRALLHFGVGPLSWVAGVLALANAKTLDNMEIGHNVMHGQYDWTGDPALNSQTFEWDIACDGEQWRHSHNVTHHTYTNILGKDRDLGYSLLRVTGAQRWKPRHWLQPIANLLLAMGFQYGVGSHDLELGKYKHGAIPKPVFKERLNRFLSKTAKQWFKDYALFPALALWSAPRVLAGNFCANLIRNLWTYVVIFCGHFTEGVSIYREEDTRNETRGDWYLRQLQGSSNLTGGRVFHIMTGHLSHQIEHHLFPDMPAHRYVEIAPQVQALCAKYGLFYNTGSLWKQYGTVLKRLFTHTLPPKPQTLGA</sequence>